<protein>
    <submittedName>
        <fullName evidence="2">Cytochrome P450 monooxygenase</fullName>
    </submittedName>
</protein>
<comment type="caution">
    <text evidence="2">The sequence shown here is derived from an EMBL/GenBank/DDBJ whole genome shotgun (WGS) entry which is preliminary data.</text>
</comment>
<gene>
    <name evidence="2" type="ORF">FNAPI_10313</name>
</gene>
<dbReference type="GO" id="GO:0016705">
    <property type="term" value="F:oxidoreductase activity, acting on paired donors, with incorporation or reduction of molecular oxygen"/>
    <property type="evidence" value="ECO:0007669"/>
    <property type="project" value="InterPro"/>
</dbReference>
<proteinExistence type="predicted"/>
<evidence type="ECO:0000313" key="3">
    <source>
        <dbReference type="Proteomes" id="UP000574317"/>
    </source>
</evidence>
<dbReference type="GO" id="GO:0004497">
    <property type="term" value="F:monooxygenase activity"/>
    <property type="evidence" value="ECO:0007669"/>
    <property type="project" value="UniProtKB-KW"/>
</dbReference>
<reference evidence="2 3" key="1">
    <citation type="submission" date="2020-05" db="EMBL/GenBank/DDBJ databases">
        <title>Identification and distribution of gene clusters putatively required for synthesis of sphingolipid metabolism inhibitors in phylogenetically diverse species of the filamentous fungus Fusarium.</title>
        <authorList>
            <person name="Kim H.-S."/>
            <person name="Busman M."/>
            <person name="Brown D.W."/>
            <person name="Divon H."/>
            <person name="Uhlig S."/>
            <person name="Proctor R.H."/>
        </authorList>
    </citation>
    <scope>NUCLEOTIDE SEQUENCE [LARGE SCALE GENOMIC DNA]</scope>
    <source>
        <strain evidence="2 3">NRRL 25196</strain>
    </source>
</reference>
<dbReference type="SUPFAM" id="SSF48264">
    <property type="entry name" value="Cytochrome P450"/>
    <property type="match status" value="1"/>
</dbReference>
<sequence>MAVTSFLDHLREIAGDVRPSIAIGGLVAVFLTLWSVLSTWRQDNRLREFKGPRLAALSRWWLIKKVGGGRAYLDFWEVTKRYGSIARLGPNDLLTDDPELMRHILNVRNEYRRSDWYDGMRFDPGNNNILSWRDEDEHFKLRSKMSAGYGGREVENRTKD</sequence>
<keyword evidence="2" id="KW-0560">Oxidoreductase</keyword>
<feature type="transmembrane region" description="Helical" evidence="1">
    <location>
        <begin position="20"/>
        <end position="40"/>
    </location>
</feature>
<keyword evidence="1" id="KW-0472">Membrane</keyword>
<evidence type="ECO:0000313" key="2">
    <source>
        <dbReference type="EMBL" id="KAF5541139.1"/>
    </source>
</evidence>
<accession>A0A8H5IQN4</accession>
<organism evidence="2 3">
    <name type="scientific">Fusarium napiforme</name>
    <dbReference type="NCBI Taxonomy" id="42672"/>
    <lineage>
        <taxon>Eukaryota</taxon>
        <taxon>Fungi</taxon>
        <taxon>Dikarya</taxon>
        <taxon>Ascomycota</taxon>
        <taxon>Pezizomycotina</taxon>
        <taxon>Sordariomycetes</taxon>
        <taxon>Hypocreomycetidae</taxon>
        <taxon>Hypocreales</taxon>
        <taxon>Nectriaceae</taxon>
        <taxon>Fusarium</taxon>
        <taxon>Fusarium fujikuroi species complex</taxon>
    </lineage>
</organism>
<dbReference type="GO" id="GO:0005506">
    <property type="term" value="F:iron ion binding"/>
    <property type="evidence" value="ECO:0007669"/>
    <property type="project" value="InterPro"/>
</dbReference>
<keyword evidence="1" id="KW-0812">Transmembrane</keyword>
<dbReference type="Gene3D" id="1.10.630.10">
    <property type="entry name" value="Cytochrome P450"/>
    <property type="match status" value="1"/>
</dbReference>
<dbReference type="EMBL" id="JAAOAO010000453">
    <property type="protein sequence ID" value="KAF5541139.1"/>
    <property type="molecule type" value="Genomic_DNA"/>
</dbReference>
<keyword evidence="1" id="KW-1133">Transmembrane helix</keyword>
<dbReference type="InterPro" id="IPR036396">
    <property type="entry name" value="Cyt_P450_sf"/>
</dbReference>
<dbReference type="AlphaFoldDB" id="A0A8H5IQN4"/>
<keyword evidence="2" id="KW-0503">Monooxygenase</keyword>
<dbReference type="Proteomes" id="UP000574317">
    <property type="component" value="Unassembled WGS sequence"/>
</dbReference>
<name>A0A8H5IQN4_9HYPO</name>
<dbReference type="GO" id="GO:0020037">
    <property type="term" value="F:heme binding"/>
    <property type="evidence" value="ECO:0007669"/>
    <property type="project" value="InterPro"/>
</dbReference>
<keyword evidence="3" id="KW-1185">Reference proteome</keyword>
<evidence type="ECO:0000256" key="1">
    <source>
        <dbReference type="SAM" id="Phobius"/>
    </source>
</evidence>